<comment type="caution">
    <text evidence="2">The sequence shown here is derived from an EMBL/GenBank/DDBJ whole genome shotgun (WGS) entry which is preliminary data.</text>
</comment>
<proteinExistence type="predicted"/>
<evidence type="ECO:0000313" key="2">
    <source>
        <dbReference type="EMBL" id="HIW79871.1"/>
    </source>
</evidence>
<dbReference type="InterPro" id="IPR012902">
    <property type="entry name" value="N_methyl_site"/>
</dbReference>
<dbReference type="PROSITE" id="PS00409">
    <property type="entry name" value="PROKAR_NTER_METHYL"/>
    <property type="match status" value="1"/>
</dbReference>
<dbReference type="EMBL" id="DXGI01000455">
    <property type="protein sequence ID" value="HIW79871.1"/>
    <property type="molecule type" value="Genomic_DNA"/>
</dbReference>
<protein>
    <submittedName>
        <fullName evidence="2">Type II secretion system GspH family protein</fullName>
    </submittedName>
</protein>
<dbReference type="NCBIfam" id="TIGR02532">
    <property type="entry name" value="IV_pilin_GFxxxE"/>
    <property type="match status" value="1"/>
</dbReference>
<dbReference type="AlphaFoldDB" id="A0A9D1R4B6"/>
<organism evidence="2 3">
    <name type="scientific">Candidatus Bilophila faecipullorum</name>
    <dbReference type="NCBI Taxonomy" id="2838482"/>
    <lineage>
        <taxon>Bacteria</taxon>
        <taxon>Pseudomonadati</taxon>
        <taxon>Thermodesulfobacteriota</taxon>
        <taxon>Desulfovibrionia</taxon>
        <taxon>Desulfovibrionales</taxon>
        <taxon>Desulfovibrionaceae</taxon>
        <taxon>Bilophila</taxon>
    </lineage>
</organism>
<keyword evidence="1" id="KW-0472">Membrane</keyword>
<dbReference type="InterPro" id="IPR045584">
    <property type="entry name" value="Pilin-like"/>
</dbReference>
<evidence type="ECO:0000256" key="1">
    <source>
        <dbReference type="SAM" id="Phobius"/>
    </source>
</evidence>
<dbReference type="SUPFAM" id="SSF54523">
    <property type="entry name" value="Pili subunits"/>
    <property type="match status" value="1"/>
</dbReference>
<feature type="transmembrane region" description="Helical" evidence="1">
    <location>
        <begin position="7"/>
        <end position="28"/>
    </location>
</feature>
<evidence type="ECO:0000313" key="3">
    <source>
        <dbReference type="Proteomes" id="UP000824264"/>
    </source>
</evidence>
<keyword evidence="1" id="KW-1133">Transmembrane helix</keyword>
<reference evidence="2" key="1">
    <citation type="journal article" date="2021" name="PeerJ">
        <title>Extensive microbial diversity within the chicken gut microbiome revealed by metagenomics and culture.</title>
        <authorList>
            <person name="Gilroy R."/>
            <person name="Ravi A."/>
            <person name="Getino M."/>
            <person name="Pursley I."/>
            <person name="Horton D.L."/>
            <person name="Alikhan N.F."/>
            <person name="Baker D."/>
            <person name="Gharbi K."/>
            <person name="Hall N."/>
            <person name="Watson M."/>
            <person name="Adriaenssens E.M."/>
            <person name="Foster-Nyarko E."/>
            <person name="Jarju S."/>
            <person name="Secka A."/>
            <person name="Antonio M."/>
            <person name="Oren A."/>
            <person name="Chaudhuri R.R."/>
            <person name="La Ragione R."/>
            <person name="Hildebrand F."/>
            <person name="Pallen M.J."/>
        </authorList>
    </citation>
    <scope>NUCLEOTIDE SEQUENCE</scope>
    <source>
        <strain evidence="2">ChiSxjej5B17-1746</strain>
    </source>
</reference>
<keyword evidence="1" id="KW-0812">Transmembrane</keyword>
<gene>
    <name evidence="2" type="ORF">H9874_12130</name>
</gene>
<accession>A0A9D1R4B6</accession>
<sequence>MRKGFTLIEIVSVLVIAGVLAFAAVSVFRNDGMAAYAERDRLLSHLIYARAQGMAMGGGQCVETSGKEVSFPLAGTVSGNTLPAGLLVPYSMAKDVTVTPFKVCFDAVGSACEEGELENRAGTGLLYCSGGTDTDMRFGDGLSLRIIAATGFVQ</sequence>
<reference evidence="2" key="2">
    <citation type="submission" date="2021-04" db="EMBL/GenBank/DDBJ databases">
        <authorList>
            <person name="Gilroy R."/>
        </authorList>
    </citation>
    <scope>NUCLEOTIDE SEQUENCE</scope>
    <source>
        <strain evidence="2">ChiSxjej5B17-1746</strain>
    </source>
</reference>
<name>A0A9D1R4B6_9BACT</name>
<dbReference type="Pfam" id="PF07963">
    <property type="entry name" value="N_methyl"/>
    <property type="match status" value="1"/>
</dbReference>
<dbReference type="Proteomes" id="UP000824264">
    <property type="component" value="Unassembled WGS sequence"/>
</dbReference>